<dbReference type="PANTHER" id="PTHR11157:SF26">
    <property type="entry name" value="ELONGATION OF LONG CHAIN FATTY ACIDS PROTEIN 1"/>
    <property type="match status" value="1"/>
</dbReference>
<dbReference type="EnsemblMetazoa" id="PPA40493.1">
    <property type="protein sequence ID" value="PPA40493.1"/>
    <property type="gene ID" value="WBGene00278862"/>
</dbReference>
<evidence type="ECO:0000256" key="1">
    <source>
        <dbReference type="ARBA" id="ARBA00004141"/>
    </source>
</evidence>
<dbReference type="EC" id="2.3.1.199" evidence="11"/>
<accession>A0A8R1UTU9</accession>
<keyword evidence="8 11" id="KW-0443">Lipid metabolism</keyword>
<comment type="pathway">
    <text evidence="2">Lipid metabolism; fatty acid biosynthesis.</text>
</comment>
<name>A0A2A6C4S8_PRIPA</name>
<comment type="subcellular location">
    <subcellularLocation>
        <location evidence="1">Membrane</location>
        <topology evidence="1">Multi-pass membrane protein</topology>
    </subcellularLocation>
</comment>
<dbReference type="GO" id="GO:0042761">
    <property type="term" value="P:very long-chain fatty acid biosynthetic process"/>
    <property type="evidence" value="ECO:0000318"/>
    <property type="project" value="GO_Central"/>
</dbReference>
<evidence type="ECO:0000256" key="7">
    <source>
        <dbReference type="ARBA" id="ARBA00022989"/>
    </source>
</evidence>
<dbReference type="GO" id="GO:0005789">
    <property type="term" value="C:endoplasmic reticulum membrane"/>
    <property type="evidence" value="ECO:0000318"/>
    <property type="project" value="GO_Central"/>
</dbReference>
<keyword evidence="3 11" id="KW-0444">Lipid biosynthesis</keyword>
<dbReference type="Pfam" id="PF01151">
    <property type="entry name" value="ELO"/>
    <property type="match status" value="1"/>
</dbReference>
<keyword evidence="9 11" id="KW-0472">Membrane</keyword>
<reference evidence="12" key="2">
    <citation type="submission" date="2022-06" db="UniProtKB">
        <authorList>
            <consortium name="EnsemblMetazoa"/>
        </authorList>
    </citation>
    <scope>IDENTIFICATION</scope>
    <source>
        <strain evidence="12">PS312</strain>
    </source>
</reference>
<evidence type="ECO:0000256" key="9">
    <source>
        <dbReference type="ARBA" id="ARBA00023136"/>
    </source>
</evidence>
<feature type="transmembrane region" description="Helical" evidence="11">
    <location>
        <begin position="213"/>
        <end position="233"/>
    </location>
</feature>
<feature type="transmembrane region" description="Helical" evidence="11">
    <location>
        <begin position="149"/>
        <end position="166"/>
    </location>
</feature>
<keyword evidence="13" id="KW-1185">Reference proteome</keyword>
<dbReference type="Proteomes" id="UP000005239">
    <property type="component" value="Unassembled WGS sequence"/>
</dbReference>
<dbReference type="InterPro" id="IPR002076">
    <property type="entry name" value="ELO_fam"/>
</dbReference>
<dbReference type="OrthoDB" id="10259681at2759"/>
<feature type="transmembrane region" description="Helical" evidence="11">
    <location>
        <begin position="172"/>
        <end position="193"/>
    </location>
</feature>
<feature type="transmembrane region" description="Helical" evidence="11">
    <location>
        <begin position="245"/>
        <end position="263"/>
    </location>
</feature>
<keyword evidence="5 11" id="KW-0812">Transmembrane</keyword>
<dbReference type="PANTHER" id="PTHR11157">
    <property type="entry name" value="FATTY ACID ACYL TRANSFERASE-RELATED"/>
    <property type="match status" value="1"/>
</dbReference>
<evidence type="ECO:0000256" key="2">
    <source>
        <dbReference type="ARBA" id="ARBA00005194"/>
    </source>
</evidence>
<sequence>MISSDKLYEFKFNASELVSILTEEKFNYHRAAVWMDDHVALSIQAIIVYLVVIFGIKIWMRNRQPWNLKMPLAIWNFFIANLSGLSALAMSYEYFETLYYNGVNATICKTQDEYYTGRIGYAVFVLLLARLPEFIDTFFIVFRKQPLLFIHWYHHTVTLFVGWATYSAAFPAAVHLIFVNSLIHLAMYTYYFLTALNFRPPPIVAKCITIGQIAQFFMSLYGLVYVVYAHFMMEMPCLIETESFLIHWLMIISYTYLFVDFFLSKYTGKKAESKKIN</sequence>
<protein>
    <recommendedName>
        <fullName evidence="11">Elongation of very long chain fatty acids protein</fullName>
        <ecNumber evidence="11">2.3.1.199</ecNumber>
    </recommendedName>
    <alternativeName>
        <fullName evidence="11">Very-long-chain 3-oxoacyl-CoA synthase</fullName>
    </alternativeName>
</protein>
<reference evidence="13" key="1">
    <citation type="journal article" date="2008" name="Nat. Genet.">
        <title>The Pristionchus pacificus genome provides a unique perspective on nematode lifestyle and parasitism.</title>
        <authorList>
            <person name="Dieterich C."/>
            <person name="Clifton S.W."/>
            <person name="Schuster L.N."/>
            <person name="Chinwalla A."/>
            <person name="Delehaunty K."/>
            <person name="Dinkelacker I."/>
            <person name="Fulton L."/>
            <person name="Fulton R."/>
            <person name="Godfrey J."/>
            <person name="Minx P."/>
            <person name="Mitreva M."/>
            <person name="Roeseler W."/>
            <person name="Tian H."/>
            <person name="Witte H."/>
            <person name="Yang S.P."/>
            <person name="Wilson R.K."/>
            <person name="Sommer R.J."/>
        </authorList>
    </citation>
    <scope>NUCLEOTIDE SEQUENCE [LARGE SCALE GENOMIC DNA]</scope>
    <source>
        <strain evidence="13">PS312</strain>
    </source>
</reference>
<dbReference type="GO" id="GO:0034626">
    <property type="term" value="P:fatty acid elongation, polyunsaturated fatty acid"/>
    <property type="evidence" value="ECO:0000318"/>
    <property type="project" value="GO_Central"/>
</dbReference>
<evidence type="ECO:0000256" key="6">
    <source>
        <dbReference type="ARBA" id="ARBA00022832"/>
    </source>
</evidence>
<evidence type="ECO:0000256" key="4">
    <source>
        <dbReference type="ARBA" id="ARBA00022679"/>
    </source>
</evidence>
<dbReference type="GO" id="GO:0034625">
    <property type="term" value="P:fatty acid elongation, monounsaturated fatty acid"/>
    <property type="evidence" value="ECO:0000318"/>
    <property type="project" value="GO_Central"/>
</dbReference>
<keyword evidence="4 11" id="KW-0808">Transferase</keyword>
<evidence type="ECO:0000256" key="8">
    <source>
        <dbReference type="ARBA" id="ARBA00023098"/>
    </source>
</evidence>
<keyword evidence="7 11" id="KW-1133">Transmembrane helix</keyword>
<proteinExistence type="inferred from homology"/>
<feature type="transmembrane region" description="Helical" evidence="11">
    <location>
        <begin position="39"/>
        <end position="60"/>
    </location>
</feature>
<keyword evidence="10 11" id="KW-0275">Fatty acid biosynthesis</keyword>
<evidence type="ECO:0000256" key="5">
    <source>
        <dbReference type="ARBA" id="ARBA00022692"/>
    </source>
</evidence>
<feature type="transmembrane region" description="Helical" evidence="11">
    <location>
        <begin position="72"/>
        <end position="92"/>
    </location>
</feature>
<evidence type="ECO:0000256" key="3">
    <source>
        <dbReference type="ARBA" id="ARBA00022516"/>
    </source>
</evidence>
<evidence type="ECO:0000256" key="10">
    <source>
        <dbReference type="ARBA" id="ARBA00023160"/>
    </source>
</evidence>
<evidence type="ECO:0000313" key="12">
    <source>
        <dbReference type="EnsemblMetazoa" id="PPA40493.1"/>
    </source>
</evidence>
<organism evidence="12 13">
    <name type="scientific">Pristionchus pacificus</name>
    <name type="common">Parasitic nematode worm</name>
    <dbReference type="NCBI Taxonomy" id="54126"/>
    <lineage>
        <taxon>Eukaryota</taxon>
        <taxon>Metazoa</taxon>
        <taxon>Ecdysozoa</taxon>
        <taxon>Nematoda</taxon>
        <taxon>Chromadorea</taxon>
        <taxon>Rhabditida</taxon>
        <taxon>Rhabditina</taxon>
        <taxon>Diplogasteromorpha</taxon>
        <taxon>Diplogasteroidea</taxon>
        <taxon>Neodiplogasteridae</taxon>
        <taxon>Pristionchus</taxon>
    </lineage>
</organism>
<comment type="catalytic activity">
    <reaction evidence="11">
        <text>a very-long-chain acyl-CoA + malonyl-CoA + H(+) = a very-long-chain 3-oxoacyl-CoA + CO2 + CoA</text>
        <dbReference type="Rhea" id="RHEA:32727"/>
        <dbReference type="ChEBI" id="CHEBI:15378"/>
        <dbReference type="ChEBI" id="CHEBI:16526"/>
        <dbReference type="ChEBI" id="CHEBI:57287"/>
        <dbReference type="ChEBI" id="CHEBI:57384"/>
        <dbReference type="ChEBI" id="CHEBI:90725"/>
        <dbReference type="ChEBI" id="CHEBI:90736"/>
        <dbReference type="EC" id="2.3.1.199"/>
    </reaction>
</comment>
<dbReference type="InterPro" id="IPR030457">
    <property type="entry name" value="ELO_CS"/>
</dbReference>
<keyword evidence="6 11" id="KW-0276">Fatty acid metabolism</keyword>
<dbReference type="GO" id="GO:0009922">
    <property type="term" value="F:fatty acid elongase activity"/>
    <property type="evidence" value="ECO:0000318"/>
    <property type="project" value="GO_Central"/>
</dbReference>
<dbReference type="GO" id="GO:0030148">
    <property type="term" value="P:sphingolipid biosynthetic process"/>
    <property type="evidence" value="ECO:0000318"/>
    <property type="project" value="GO_Central"/>
</dbReference>
<feature type="transmembrane region" description="Helical" evidence="11">
    <location>
        <begin position="119"/>
        <end position="142"/>
    </location>
</feature>
<dbReference type="PROSITE" id="PS01188">
    <property type="entry name" value="ELO"/>
    <property type="match status" value="1"/>
</dbReference>
<accession>A0A2A6C4S8</accession>
<dbReference type="GO" id="GO:0019367">
    <property type="term" value="P:fatty acid elongation, saturated fatty acid"/>
    <property type="evidence" value="ECO:0000318"/>
    <property type="project" value="GO_Central"/>
</dbReference>
<gene>
    <name evidence="12" type="primary">WBGene00278862</name>
</gene>
<evidence type="ECO:0000256" key="11">
    <source>
        <dbReference type="RuleBase" id="RU361115"/>
    </source>
</evidence>
<evidence type="ECO:0000313" key="13">
    <source>
        <dbReference type="Proteomes" id="UP000005239"/>
    </source>
</evidence>
<dbReference type="AlphaFoldDB" id="A0A2A6C4S8"/>
<comment type="similarity">
    <text evidence="11">Belongs to the ELO family.</text>
</comment>